<feature type="domain" description="HTH araC/xylS-type" evidence="5">
    <location>
        <begin position="229"/>
        <end position="329"/>
    </location>
</feature>
<accession>A0A6G9GUI7</accession>
<evidence type="ECO:0000256" key="3">
    <source>
        <dbReference type="ARBA" id="ARBA00023163"/>
    </source>
</evidence>
<dbReference type="SMART" id="SM00342">
    <property type="entry name" value="HTH_ARAC"/>
    <property type="match status" value="1"/>
</dbReference>
<evidence type="ECO:0000256" key="4">
    <source>
        <dbReference type="SAM" id="MobiDB-lite"/>
    </source>
</evidence>
<keyword evidence="3" id="KW-0804">Transcription</keyword>
<name>A0A6G9GUI7_9ACTN</name>
<evidence type="ECO:0000313" key="6">
    <source>
        <dbReference type="EMBL" id="QIQ01933.1"/>
    </source>
</evidence>
<dbReference type="AlphaFoldDB" id="A0A6G9GUI7"/>
<evidence type="ECO:0000259" key="5">
    <source>
        <dbReference type="PROSITE" id="PS01124"/>
    </source>
</evidence>
<feature type="region of interest" description="Disordered" evidence="4">
    <location>
        <begin position="1"/>
        <end position="20"/>
    </location>
</feature>
<dbReference type="KEGG" id="slia:HA039_06160"/>
<evidence type="ECO:0000313" key="7">
    <source>
        <dbReference type="Proteomes" id="UP000501179"/>
    </source>
</evidence>
<keyword evidence="2" id="KW-0238">DNA-binding</keyword>
<gene>
    <name evidence="6" type="ORF">HA039_06160</name>
</gene>
<dbReference type="GO" id="GO:0043565">
    <property type="term" value="F:sequence-specific DNA binding"/>
    <property type="evidence" value="ECO:0007669"/>
    <property type="project" value="InterPro"/>
</dbReference>
<dbReference type="EMBL" id="CP050177">
    <property type="protein sequence ID" value="QIQ01933.1"/>
    <property type="molecule type" value="Genomic_DNA"/>
</dbReference>
<keyword evidence="7" id="KW-1185">Reference proteome</keyword>
<reference evidence="6 7" key="1">
    <citation type="submission" date="2020-03" db="EMBL/GenBank/DDBJ databases">
        <title>A novel species.</title>
        <authorList>
            <person name="Gao J."/>
        </authorList>
    </citation>
    <scope>NUCLEOTIDE SEQUENCE [LARGE SCALE GENOMIC DNA]</scope>
    <source>
        <strain evidence="6 7">QMT-12</strain>
    </source>
</reference>
<evidence type="ECO:0000256" key="2">
    <source>
        <dbReference type="ARBA" id="ARBA00023125"/>
    </source>
</evidence>
<dbReference type="InterPro" id="IPR050204">
    <property type="entry name" value="AraC_XylS_family_regulators"/>
</dbReference>
<evidence type="ECO:0000256" key="1">
    <source>
        <dbReference type="ARBA" id="ARBA00023015"/>
    </source>
</evidence>
<dbReference type="PANTHER" id="PTHR46796:SF6">
    <property type="entry name" value="ARAC SUBFAMILY"/>
    <property type="match status" value="1"/>
</dbReference>
<dbReference type="PROSITE" id="PS01124">
    <property type="entry name" value="HTH_ARAC_FAMILY_2"/>
    <property type="match status" value="1"/>
</dbReference>
<sequence length="344" mass="36572">MTPATYPPPAPDSAPDGRTSLVDVSVPGRAPDAFDLLRRGWDDQVGTTIPIPPSRPVGGGDYRIRIRHSEVADAVVEDIYSEAIVGGTGGRFNHLNGRVVLHVVHGGTWDFTRAGGRGGTVVAPAGRFVARYNDPPWEFGIGPRTTSQVLILPAAELRPHLGDGHVDGPTDAPALRLLLAYLDTLDSVLDSLSPGGVRAARGALLELAKGVLTEGVDGDEPRFAHALVRAARQLADERLADPGLAPRVLAAELNISVRTLHRVFAGDGESVMAYVRRRRLERALGDLASSPSRLSVSEAAARWSFSDGSHLIRACRRAYGLPPAAYAQELRTGQAPRAGDGDRP</sequence>
<dbReference type="Proteomes" id="UP000501179">
    <property type="component" value="Chromosome"/>
</dbReference>
<organism evidence="6 7">
    <name type="scientific">Streptomyces liangshanensis</name>
    <dbReference type="NCBI Taxonomy" id="2717324"/>
    <lineage>
        <taxon>Bacteria</taxon>
        <taxon>Bacillati</taxon>
        <taxon>Actinomycetota</taxon>
        <taxon>Actinomycetes</taxon>
        <taxon>Kitasatosporales</taxon>
        <taxon>Streptomycetaceae</taxon>
        <taxon>Streptomyces</taxon>
    </lineage>
</organism>
<dbReference type="Pfam" id="PF12833">
    <property type="entry name" value="HTH_18"/>
    <property type="match status" value="1"/>
</dbReference>
<keyword evidence="1" id="KW-0805">Transcription regulation</keyword>
<dbReference type="InterPro" id="IPR018060">
    <property type="entry name" value="HTH_AraC"/>
</dbReference>
<dbReference type="GO" id="GO:0003700">
    <property type="term" value="F:DNA-binding transcription factor activity"/>
    <property type="evidence" value="ECO:0007669"/>
    <property type="project" value="InterPro"/>
</dbReference>
<dbReference type="Gene3D" id="1.10.10.60">
    <property type="entry name" value="Homeodomain-like"/>
    <property type="match status" value="1"/>
</dbReference>
<proteinExistence type="predicted"/>
<dbReference type="InterPro" id="IPR009057">
    <property type="entry name" value="Homeodomain-like_sf"/>
</dbReference>
<feature type="compositionally biased region" description="Pro residues" evidence="4">
    <location>
        <begin position="1"/>
        <end position="12"/>
    </location>
</feature>
<dbReference type="PANTHER" id="PTHR46796">
    <property type="entry name" value="HTH-TYPE TRANSCRIPTIONAL ACTIVATOR RHAS-RELATED"/>
    <property type="match status" value="1"/>
</dbReference>
<dbReference type="RefSeq" id="WP_167024918.1">
    <property type="nucleotide sequence ID" value="NZ_CP050177.1"/>
</dbReference>
<protein>
    <submittedName>
        <fullName evidence="6">Helix-turn-helix domain-containing protein</fullName>
    </submittedName>
</protein>
<dbReference type="SUPFAM" id="SSF46689">
    <property type="entry name" value="Homeodomain-like"/>
    <property type="match status" value="1"/>
</dbReference>